<reference evidence="4" key="1">
    <citation type="submission" date="2020-10" db="EMBL/GenBank/DDBJ databases">
        <authorList>
            <person name="Gilroy R."/>
        </authorList>
    </citation>
    <scope>NUCLEOTIDE SEQUENCE</scope>
    <source>
        <strain evidence="4">CHK180-2868</strain>
    </source>
</reference>
<feature type="domain" description="NADPH-dependent FMN reductase-like" evidence="3">
    <location>
        <begin position="1"/>
        <end position="154"/>
    </location>
</feature>
<evidence type="ECO:0000259" key="3">
    <source>
        <dbReference type="Pfam" id="PF03358"/>
    </source>
</evidence>
<dbReference type="GO" id="GO:0016491">
    <property type="term" value="F:oxidoreductase activity"/>
    <property type="evidence" value="ECO:0007669"/>
    <property type="project" value="InterPro"/>
</dbReference>
<keyword evidence="2" id="KW-0288">FMN</keyword>
<organism evidence="4 5">
    <name type="scientific">Candidatus Copromonas faecavium</name>
    <name type="common">nom. illeg.</name>
    <dbReference type="NCBI Taxonomy" id="2840740"/>
    <lineage>
        <taxon>Bacteria</taxon>
        <taxon>Bacillati</taxon>
        <taxon>Bacillota</taxon>
        <taxon>Clostridia</taxon>
        <taxon>Lachnospirales</taxon>
        <taxon>Lachnospiraceae</taxon>
        <taxon>Candidatus Copromonas (nom. illeg.)</taxon>
    </lineage>
</organism>
<name>A0A9D1A455_9FIRM</name>
<evidence type="ECO:0000313" key="5">
    <source>
        <dbReference type="Proteomes" id="UP000824250"/>
    </source>
</evidence>
<keyword evidence="1" id="KW-0285">Flavoprotein</keyword>
<dbReference type="InterPro" id="IPR005025">
    <property type="entry name" value="FMN_Rdtase-like_dom"/>
</dbReference>
<evidence type="ECO:0000256" key="1">
    <source>
        <dbReference type="ARBA" id="ARBA00022630"/>
    </source>
</evidence>
<evidence type="ECO:0000256" key="2">
    <source>
        <dbReference type="ARBA" id="ARBA00022643"/>
    </source>
</evidence>
<dbReference type="Pfam" id="PF03358">
    <property type="entry name" value="FMN_red"/>
    <property type="match status" value="1"/>
</dbReference>
<dbReference type="InterPro" id="IPR051796">
    <property type="entry name" value="ISF_SsuE-like"/>
</dbReference>
<sequence length="184" mass="20107">MKLAVIWSSPNTDGLTASAKEKLINGAKKAGAEVTEIHLNRKSIAHCAACGNGWGTCRSSGECVIKDGFQEVYKTLQEADGIVIVTAVYWHDMTEQIKAFTDRLRRCETGHNGFLSGKPVFLAACAGGTGKGAIECLHNMEEMVCHMGMAVRDRVPVVRFNKEYMLPALETAGEQFAKRGLDWK</sequence>
<dbReference type="Gene3D" id="3.40.50.360">
    <property type="match status" value="1"/>
</dbReference>
<dbReference type="SUPFAM" id="SSF52218">
    <property type="entry name" value="Flavoproteins"/>
    <property type="match status" value="1"/>
</dbReference>
<dbReference type="EMBL" id="DVGC01000007">
    <property type="protein sequence ID" value="HIR04660.1"/>
    <property type="molecule type" value="Genomic_DNA"/>
</dbReference>
<dbReference type="Proteomes" id="UP000824250">
    <property type="component" value="Unassembled WGS sequence"/>
</dbReference>
<dbReference type="AlphaFoldDB" id="A0A9D1A455"/>
<reference evidence="4" key="2">
    <citation type="journal article" date="2021" name="PeerJ">
        <title>Extensive microbial diversity within the chicken gut microbiome revealed by metagenomics and culture.</title>
        <authorList>
            <person name="Gilroy R."/>
            <person name="Ravi A."/>
            <person name="Getino M."/>
            <person name="Pursley I."/>
            <person name="Horton D.L."/>
            <person name="Alikhan N.F."/>
            <person name="Baker D."/>
            <person name="Gharbi K."/>
            <person name="Hall N."/>
            <person name="Watson M."/>
            <person name="Adriaenssens E.M."/>
            <person name="Foster-Nyarko E."/>
            <person name="Jarju S."/>
            <person name="Secka A."/>
            <person name="Antonio M."/>
            <person name="Oren A."/>
            <person name="Chaudhuri R.R."/>
            <person name="La Ragione R."/>
            <person name="Hildebrand F."/>
            <person name="Pallen M.J."/>
        </authorList>
    </citation>
    <scope>NUCLEOTIDE SEQUENCE</scope>
    <source>
        <strain evidence="4">CHK180-2868</strain>
    </source>
</reference>
<gene>
    <name evidence="4" type="ORF">IAB28_01650</name>
</gene>
<dbReference type="PANTHER" id="PTHR43278:SF1">
    <property type="entry name" value="IRON-SULFUR FLAVOPROTEIN MJ1083"/>
    <property type="match status" value="1"/>
</dbReference>
<protein>
    <submittedName>
        <fullName evidence="4">Flavodoxin family protein</fullName>
    </submittedName>
</protein>
<comment type="caution">
    <text evidence="4">The sequence shown here is derived from an EMBL/GenBank/DDBJ whole genome shotgun (WGS) entry which is preliminary data.</text>
</comment>
<proteinExistence type="predicted"/>
<dbReference type="PANTHER" id="PTHR43278">
    <property type="entry name" value="NAD(P)H-DEPENDENT FMN-CONTAINING OXIDOREDUCTASE YWQN-RELATED"/>
    <property type="match status" value="1"/>
</dbReference>
<dbReference type="InterPro" id="IPR029039">
    <property type="entry name" value="Flavoprotein-like_sf"/>
</dbReference>
<evidence type="ECO:0000313" key="4">
    <source>
        <dbReference type="EMBL" id="HIR04660.1"/>
    </source>
</evidence>
<accession>A0A9D1A455</accession>